<reference evidence="2 3" key="1">
    <citation type="journal article" date="2021" name="Elife">
        <title>Chloroplast acquisition without the gene transfer in kleptoplastic sea slugs, Plakobranchus ocellatus.</title>
        <authorList>
            <person name="Maeda T."/>
            <person name="Takahashi S."/>
            <person name="Yoshida T."/>
            <person name="Shimamura S."/>
            <person name="Takaki Y."/>
            <person name="Nagai Y."/>
            <person name="Toyoda A."/>
            <person name="Suzuki Y."/>
            <person name="Arimoto A."/>
            <person name="Ishii H."/>
            <person name="Satoh N."/>
            <person name="Nishiyama T."/>
            <person name="Hasebe M."/>
            <person name="Maruyama T."/>
            <person name="Minagawa J."/>
            <person name="Obokata J."/>
            <person name="Shigenobu S."/>
        </authorList>
    </citation>
    <scope>NUCLEOTIDE SEQUENCE [LARGE SCALE GENOMIC DNA]</scope>
</reference>
<feature type="compositionally biased region" description="Low complexity" evidence="1">
    <location>
        <begin position="472"/>
        <end position="482"/>
    </location>
</feature>
<accession>A0AAV4IE13</accession>
<protein>
    <submittedName>
        <fullName evidence="2">Uncharacterized protein</fullName>
    </submittedName>
</protein>
<dbReference type="AlphaFoldDB" id="A0AAV4IE13"/>
<name>A0AAV4IE13_9GAST</name>
<proteinExistence type="predicted"/>
<organism evidence="2 3">
    <name type="scientific">Elysia marginata</name>
    <dbReference type="NCBI Taxonomy" id="1093978"/>
    <lineage>
        <taxon>Eukaryota</taxon>
        <taxon>Metazoa</taxon>
        <taxon>Spiralia</taxon>
        <taxon>Lophotrochozoa</taxon>
        <taxon>Mollusca</taxon>
        <taxon>Gastropoda</taxon>
        <taxon>Heterobranchia</taxon>
        <taxon>Euthyneura</taxon>
        <taxon>Panpulmonata</taxon>
        <taxon>Sacoglossa</taxon>
        <taxon>Placobranchoidea</taxon>
        <taxon>Plakobranchidae</taxon>
        <taxon>Elysia</taxon>
    </lineage>
</organism>
<feature type="region of interest" description="Disordered" evidence="1">
    <location>
        <begin position="150"/>
        <end position="183"/>
    </location>
</feature>
<feature type="compositionally biased region" description="Polar residues" evidence="1">
    <location>
        <begin position="443"/>
        <end position="471"/>
    </location>
</feature>
<keyword evidence="3" id="KW-1185">Reference proteome</keyword>
<evidence type="ECO:0000313" key="2">
    <source>
        <dbReference type="EMBL" id="GFS08814.1"/>
    </source>
</evidence>
<dbReference type="Proteomes" id="UP000762676">
    <property type="component" value="Unassembled WGS sequence"/>
</dbReference>
<gene>
    <name evidence="2" type="ORF">ElyMa_006604700</name>
</gene>
<comment type="caution">
    <text evidence="2">The sequence shown here is derived from an EMBL/GenBank/DDBJ whole genome shotgun (WGS) entry which is preliminary data.</text>
</comment>
<sequence length="518" mass="55836">MKGFGAGRKIFRLDSLADEPYENFISFDRPDSEAVDEDAVFQVSCVAGDMGTRVFEETKVRHRDSAVYLDAGECEECAASHLTLTDPASVQQEEVLDSSRDLPSQDLIVDSTGSGTAEKPVDNALACPPDAQIKDKANCVIGANVSPGGLHPLSRLEDSADLSPPDKNNCHSVEESVNVDSASSSDRRNSLFCVSEDSVPGSFKVFRYDPIGLSMASYRSSDVVCHCRRSCRRSSLRSDNSDVMAATPKETFVFPTPTSSWDSPYNQSTIPSSPIHILSASSSKSSVSSFFSLAPEGERFWDDILLGSDYTTENSEDCRQQENLVGSATTDSGWSDGDSMLSQSFGVESVSSISKPSRQACLCKVCGCADRANLQSFDSGPFSPMWDWTFPTIEDVAMATDPAVLRDPGDYKLGLGQSLDSHLRHVDPVCEQLGDSDGSLVNTVQSSPASSTVGTEKSAGVDQTVSKSMQRPSSLSLLPPASELPSLTLSDSDVTQQSSQPVVTFFNHSVNFWKMEID</sequence>
<feature type="region of interest" description="Disordered" evidence="1">
    <location>
        <begin position="443"/>
        <end position="482"/>
    </location>
</feature>
<evidence type="ECO:0000313" key="3">
    <source>
        <dbReference type="Proteomes" id="UP000762676"/>
    </source>
</evidence>
<evidence type="ECO:0000256" key="1">
    <source>
        <dbReference type="SAM" id="MobiDB-lite"/>
    </source>
</evidence>
<dbReference type="EMBL" id="BMAT01013269">
    <property type="protein sequence ID" value="GFS08814.1"/>
    <property type="molecule type" value="Genomic_DNA"/>
</dbReference>